<feature type="compositionally biased region" description="Polar residues" evidence="2">
    <location>
        <begin position="91"/>
        <end position="101"/>
    </location>
</feature>
<organism evidence="4 5">
    <name type="scientific">Frankliniella fusca</name>
    <dbReference type="NCBI Taxonomy" id="407009"/>
    <lineage>
        <taxon>Eukaryota</taxon>
        <taxon>Metazoa</taxon>
        <taxon>Ecdysozoa</taxon>
        <taxon>Arthropoda</taxon>
        <taxon>Hexapoda</taxon>
        <taxon>Insecta</taxon>
        <taxon>Pterygota</taxon>
        <taxon>Neoptera</taxon>
        <taxon>Paraneoptera</taxon>
        <taxon>Thysanoptera</taxon>
        <taxon>Terebrantia</taxon>
        <taxon>Thripoidea</taxon>
        <taxon>Thripidae</taxon>
        <taxon>Frankliniella</taxon>
    </lineage>
</organism>
<dbReference type="PANTHER" id="PTHR15885">
    <property type="entry name" value="COILED-COIL DOMAIN-CONTAINING PROTEIN 174"/>
    <property type="match status" value="1"/>
</dbReference>
<dbReference type="GO" id="GO:0005634">
    <property type="term" value="C:nucleus"/>
    <property type="evidence" value="ECO:0007669"/>
    <property type="project" value="TreeGrafter"/>
</dbReference>
<dbReference type="EMBL" id="JAHWGI010001243">
    <property type="protein sequence ID" value="KAK3926114.1"/>
    <property type="molecule type" value="Genomic_DNA"/>
</dbReference>
<name>A0AAE1HRM1_9NEOP</name>
<gene>
    <name evidence="4" type="ORF">KUF71_014363</name>
</gene>
<evidence type="ECO:0000313" key="5">
    <source>
        <dbReference type="Proteomes" id="UP001219518"/>
    </source>
</evidence>
<feature type="compositionally biased region" description="Basic and acidic residues" evidence="2">
    <location>
        <begin position="63"/>
        <end position="88"/>
    </location>
</feature>
<evidence type="ECO:0000259" key="3">
    <source>
        <dbReference type="Pfam" id="PF25449"/>
    </source>
</evidence>
<dbReference type="InterPro" id="IPR057464">
    <property type="entry name" value="CCDC174_GRSR"/>
</dbReference>
<dbReference type="PANTHER" id="PTHR15885:SF1">
    <property type="entry name" value="COILED-COIL DOMAIN-CONTAINING PROTEIN 174"/>
    <property type="match status" value="1"/>
</dbReference>
<proteinExistence type="predicted"/>
<accession>A0AAE1HRM1</accession>
<protein>
    <submittedName>
        <fullName evidence="4">Coiled-coil domain-containing protein 174</fullName>
    </submittedName>
</protein>
<evidence type="ECO:0000256" key="1">
    <source>
        <dbReference type="ARBA" id="ARBA00023054"/>
    </source>
</evidence>
<dbReference type="Pfam" id="PF25449">
    <property type="entry name" value="CCDC174_GRSR"/>
    <property type="match status" value="1"/>
</dbReference>
<reference evidence="4" key="1">
    <citation type="submission" date="2021-07" db="EMBL/GenBank/DDBJ databases">
        <authorList>
            <person name="Catto M.A."/>
            <person name="Jacobson A."/>
            <person name="Kennedy G."/>
            <person name="Labadie P."/>
            <person name="Hunt B.G."/>
            <person name="Srinivasan R."/>
        </authorList>
    </citation>
    <scope>NUCLEOTIDE SEQUENCE</scope>
    <source>
        <strain evidence="4">PL_HMW_Pooled</strain>
        <tissue evidence="4">Head</tissue>
    </source>
</reference>
<keyword evidence="5" id="KW-1185">Reference proteome</keyword>
<dbReference type="AlphaFoldDB" id="A0AAE1HRM1"/>
<comment type="caution">
    <text evidence="4">The sequence shown here is derived from an EMBL/GenBank/DDBJ whole genome shotgun (WGS) entry which is preliminary data.</text>
</comment>
<dbReference type="InterPro" id="IPR025066">
    <property type="entry name" value="CCDC174-like"/>
</dbReference>
<feature type="domain" description="CCDC174 alpha/beta GRSR" evidence="3">
    <location>
        <begin position="159"/>
        <end position="187"/>
    </location>
</feature>
<sequence length="269" mass="31095">MNSRSKLDISQSSLLSLKAELARKHEEATKAKAQAQGSYIKPLAKPSKNSIFSRPHPSNHLSNKKELSAEEESKLKESRSALEEKAKLYDTLSQKSSSEGNSEYLVNFSGKSLDSFHSRQSEREEEEERRRKEKEEEEEEARRADSDEYDIPSDPEDDWVDFTDSLGRTRRCLRRDLARFKELDDRLFKSLEPKTPPESNDEHSSKTLPPAGFPSGCAAPDLLSDDMRREQQRLKWEEEEEKLRSKSDIHYQDVLFDGKSFILFYDNVT</sequence>
<feature type="compositionally biased region" description="Basic and acidic residues" evidence="2">
    <location>
        <begin position="114"/>
        <end position="146"/>
    </location>
</feature>
<feature type="region of interest" description="Disordered" evidence="2">
    <location>
        <begin position="24"/>
        <end position="160"/>
    </location>
</feature>
<evidence type="ECO:0000256" key="2">
    <source>
        <dbReference type="SAM" id="MobiDB-lite"/>
    </source>
</evidence>
<keyword evidence="1" id="KW-0175">Coiled coil</keyword>
<evidence type="ECO:0000313" key="4">
    <source>
        <dbReference type="EMBL" id="KAK3926114.1"/>
    </source>
</evidence>
<feature type="compositionally biased region" description="Acidic residues" evidence="2">
    <location>
        <begin position="147"/>
        <end position="160"/>
    </location>
</feature>
<reference evidence="4" key="2">
    <citation type="journal article" date="2023" name="BMC Genomics">
        <title>Pest status, molecular evolution, and epigenetic factors derived from the genome assembly of Frankliniella fusca, a thysanopteran phytovirus vector.</title>
        <authorList>
            <person name="Catto M.A."/>
            <person name="Labadie P.E."/>
            <person name="Jacobson A.L."/>
            <person name="Kennedy G.G."/>
            <person name="Srinivasan R."/>
            <person name="Hunt B.G."/>
        </authorList>
    </citation>
    <scope>NUCLEOTIDE SEQUENCE</scope>
    <source>
        <strain evidence="4">PL_HMW_Pooled</strain>
    </source>
</reference>
<feature type="region of interest" description="Disordered" evidence="2">
    <location>
        <begin position="188"/>
        <end position="231"/>
    </location>
</feature>
<dbReference type="Proteomes" id="UP001219518">
    <property type="component" value="Unassembled WGS sequence"/>
</dbReference>